<keyword evidence="1" id="KW-0812">Transmembrane</keyword>
<dbReference type="AlphaFoldDB" id="A0A7W3NLA4"/>
<evidence type="ECO:0000256" key="1">
    <source>
        <dbReference type="SAM" id="Phobius"/>
    </source>
</evidence>
<dbReference type="Pfam" id="PF12158">
    <property type="entry name" value="DUF3592"/>
    <property type="match status" value="1"/>
</dbReference>
<feature type="transmembrane region" description="Helical" evidence="1">
    <location>
        <begin position="6"/>
        <end position="23"/>
    </location>
</feature>
<evidence type="ECO:0000259" key="2">
    <source>
        <dbReference type="Pfam" id="PF12158"/>
    </source>
</evidence>
<feature type="domain" description="DUF3592" evidence="2">
    <location>
        <begin position="40"/>
        <end position="105"/>
    </location>
</feature>
<dbReference type="RefSeq" id="WP_128789289.1">
    <property type="nucleotide sequence ID" value="NZ_BAAAHW010000007.1"/>
</dbReference>
<sequence>MLDGFIGIALCGAIGVLLLGVGLRETVVVWRLRRHGIRVWGVVVDNVRVEKRDSGPTWAPVIAFADQRGYRVEFTTKMRGSGMSLPTGRQVPVVYLPYDPQNARVSMWRHTVGPVVFTLLVGLVFLGTAVLIARTT</sequence>
<feature type="transmembrane region" description="Helical" evidence="1">
    <location>
        <begin position="112"/>
        <end position="133"/>
    </location>
</feature>
<dbReference type="InterPro" id="IPR021994">
    <property type="entry name" value="DUF3592"/>
</dbReference>
<dbReference type="GeneID" id="93980314"/>
<gene>
    <name evidence="3" type="ORF">HDA42_001777</name>
</gene>
<dbReference type="EMBL" id="JACJIJ010000002">
    <property type="protein sequence ID" value="MBA9052599.1"/>
    <property type="molecule type" value="Genomic_DNA"/>
</dbReference>
<keyword evidence="4" id="KW-1185">Reference proteome</keyword>
<protein>
    <recommendedName>
        <fullName evidence="2">DUF3592 domain-containing protein</fullName>
    </recommendedName>
</protein>
<comment type="caution">
    <text evidence="3">The sequence shown here is derived from an EMBL/GenBank/DDBJ whole genome shotgun (WGS) entry which is preliminary data.</text>
</comment>
<accession>A0A7W3NLA4</accession>
<evidence type="ECO:0000313" key="4">
    <source>
        <dbReference type="Proteomes" id="UP000577386"/>
    </source>
</evidence>
<dbReference type="Proteomes" id="UP000577386">
    <property type="component" value="Unassembled WGS sequence"/>
</dbReference>
<keyword evidence="1" id="KW-0472">Membrane</keyword>
<name>A0A7W3NLA4_STRMR</name>
<keyword evidence="1" id="KW-1133">Transmembrane helix</keyword>
<proteinExistence type="predicted"/>
<organism evidence="3 4">
    <name type="scientific">Streptomyces murinus</name>
    <dbReference type="NCBI Taxonomy" id="33900"/>
    <lineage>
        <taxon>Bacteria</taxon>
        <taxon>Bacillati</taxon>
        <taxon>Actinomycetota</taxon>
        <taxon>Actinomycetes</taxon>
        <taxon>Kitasatosporales</taxon>
        <taxon>Streptomycetaceae</taxon>
        <taxon>Streptomyces</taxon>
    </lineage>
</organism>
<reference evidence="3 4" key="1">
    <citation type="submission" date="2020-08" db="EMBL/GenBank/DDBJ databases">
        <title>Sequencing the genomes of 1000 actinobacteria strains.</title>
        <authorList>
            <person name="Klenk H.-P."/>
        </authorList>
    </citation>
    <scope>NUCLEOTIDE SEQUENCE [LARGE SCALE GENOMIC DNA]</scope>
    <source>
        <strain evidence="3 4">DSM 41827</strain>
    </source>
</reference>
<evidence type="ECO:0000313" key="3">
    <source>
        <dbReference type="EMBL" id="MBA9052599.1"/>
    </source>
</evidence>